<feature type="transmembrane region" description="Helical" evidence="2">
    <location>
        <begin position="112"/>
        <end position="137"/>
    </location>
</feature>
<organism evidence="3 4">
    <name type="scientific">Brevibacterium jeotgali</name>
    <dbReference type="NCBI Taxonomy" id="1262550"/>
    <lineage>
        <taxon>Bacteria</taxon>
        <taxon>Bacillati</taxon>
        <taxon>Actinomycetota</taxon>
        <taxon>Actinomycetes</taxon>
        <taxon>Micrococcales</taxon>
        <taxon>Brevibacteriaceae</taxon>
        <taxon>Brevibacterium</taxon>
    </lineage>
</organism>
<name>A0A2H1L2S1_9MICO</name>
<evidence type="ECO:0000256" key="2">
    <source>
        <dbReference type="SAM" id="Phobius"/>
    </source>
</evidence>
<feature type="transmembrane region" description="Helical" evidence="2">
    <location>
        <begin position="66"/>
        <end position="91"/>
    </location>
</feature>
<gene>
    <name evidence="3" type="ORF">BJEO58_00276</name>
</gene>
<evidence type="ECO:0000313" key="3">
    <source>
        <dbReference type="EMBL" id="SMY10703.1"/>
    </source>
</evidence>
<protein>
    <submittedName>
        <fullName evidence="3">Uncharacterized protein</fullName>
    </submittedName>
</protein>
<proteinExistence type="predicted"/>
<dbReference type="AlphaFoldDB" id="A0A2H1L2S1"/>
<accession>A0A2H1L2S1</accession>
<evidence type="ECO:0000313" key="4">
    <source>
        <dbReference type="Proteomes" id="UP000234462"/>
    </source>
</evidence>
<dbReference type="EMBL" id="FXZM01000001">
    <property type="protein sequence ID" value="SMY10703.1"/>
    <property type="molecule type" value="Genomic_DNA"/>
</dbReference>
<dbReference type="Proteomes" id="UP000234462">
    <property type="component" value="Unassembled WGS sequence"/>
</dbReference>
<feature type="region of interest" description="Disordered" evidence="1">
    <location>
        <begin position="144"/>
        <end position="164"/>
    </location>
</feature>
<evidence type="ECO:0000256" key="1">
    <source>
        <dbReference type="SAM" id="MobiDB-lite"/>
    </source>
</evidence>
<keyword evidence="2" id="KW-1133">Transmembrane helix</keyword>
<keyword evidence="4" id="KW-1185">Reference proteome</keyword>
<feature type="transmembrane region" description="Helical" evidence="2">
    <location>
        <begin position="21"/>
        <end position="46"/>
    </location>
</feature>
<keyword evidence="2" id="KW-0812">Transmembrane</keyword>
<keyword evidence="2" id="KW-0472">Membrane</keyword>
<sequence length="164" mass="17412">MLAGIDVGFRDAASYRDSAGAAIYVVGLESVQLLVALLCFGLIRSWGEVLPHWLPAVGGRTIHRLIPTAAGTAGAIALWMILLPLAAALMRRWMGITDGWTPDIGMSDGERVLLLIAYVPFFLWPAAVSAAVVGYWARRSPRSASLTGTARPTDPARRPSSAAG</sequence>
<reference evidence="4" key="1">
    <citation type="submission" date="2017-03" db="EMBL/GenBank/DDBJ databases">
        <authorList>
            <person name="Monnet C."/>
        </authorList>
    </citation>
    <scope>NUCLEOTIDE SEQUENCE [LARGE SCALE GENOMIC DNA]</scope>
    <source>
        <strain evidence="4">SJ5-8</strain>
    </source>
</reference>